<gene>
    <name evidence="2" type="ORF">HZH68_013841</name>
</gene>
<sequence length="106" mass="12019">MIESTERRMTLDKRPKRVLRKMRNPTSSKNMMARPANVEHERRKAKGSSSLLKPLTTIDGSLMAQGTQHRESDLNADAVSHELVIYKLHFLVPTPSSLARSTTDFD</sequence>
<keyword evidence="3" id="KW-1185">Reference proteome</keyword>
<accession>A0A834JH65</accession>
<comment type="caution">
    <text evidence="2">The sequence shown here is derived from an EMBL/GenBank/DDBJ whole genome shotgun (WGS) entry which is preliminary data.</text>
</comment>
<organism evidence="2 3">
    <name type="scientific">Vespula germanica</name>
    <name type="common">German yellow jacket</name>
    <name type="synonym">Paravespula germanica</name>
    <dbReference type="NCBI Taxonomy" id="30212"/>
    <lineage>
        <taxon>Eukaryota</taxon>
        <taxon>Metazoa</taxon>
        <taxon>Ecdysozoa</taxon>
        <taxon>Arthropoda</taxon>
        <taxon>Hexapoda</taxon>
        <taxon>Insecta</taxon>
        <taxon>Pterygota</taxon>
        <taxon>Neoptera</taxon>
        <taxon>Endopterygota</taxon>
        <taxon>Hymenoptera</taxon>
        <taxon>Apocrita</taxon>
        <taxon>Aculeata</taxon>
        <taxon>Vespoidea</taxon>
        <taxon>Vespidae</taxon>
        <taxon>Vespinae</taxon>
        <taxon>Vespula</taxon>
    </lineage>
</organism>
<feature type="region of interest" description="Disordered" evidence="1">
    <location>
        <begin position="1"/>
        <end position="56"/>
    </location>
</feature>
<evidence type="ECO:0000313" key="2">
    <source>
        <dbReference type="EMBL" id="KAF7385411.1"/>
    </source>
</evidence>
<evidence type="ECO:0000313" key="3">
    <source>
        <dbReference type="Proteomes" id="UP000617340"/>
    </source>
</evidence>
<dbReference type="EMBL" id="JACSDZ010000016">
    <property type="protein sequence ID" value="KAF7385411.1"/>
    <property type="molecule type" value="Genomic_DNA"/>
</dbReference>
<evidence type="ECO:0000256" key="1">
    <source>
        <dbReference type="SAM" id="MobiDB-lite"/>
    </source>
</evidence>
<proteinExistence type="predicted"/>
<protein>
    <submittedName>
        <fullName evidence="2">Uncharacterized protein</fullName>
    </submittedName>
</protein>
<dbReference type="Proteomes" id="UP000617340">
    <property type="component" value="Unassembled WGS sequence"/>
</dbReference>
<name>A0A834JH65_VESGE</name>
<feature type="compositionally biased region" description="Basic and acidic residues" evidence="1">
    <location>
        <begin position="1"/>
        <end position="13"/>
    </location>
</feature>
<reference evidence="2" key="1">
    <citation type="journal article" date="2020" name="G3 (Bethesda)">
        <title>High-Quality Assemblies for Three Invasive Social Wasps from the &lt;i&gt;Vespula&lt;/i&gt; Genus.</title>
        <authorList>
            <person name="Harrop T.W.R."/>
            <person name="Guhlin J."/>
            <person name="McLaughlin G.M."/>
            <person name="Permina E."/>
            <person name="Stockwell P."/>
            <person name="Gilligan J."/>
            <person name="Le Lec M.F."/>
            <person name="Gruber M.A.M."/>
            <person name="Quinn O."/>
            <person name="Lovegrove M."/>
            <person name="Duncan E.J."/>
            <person name="Remnant E.J."/>
            <person name="Van Eeckhoven J."/>
            <person name="Graham B."/>
            <person name="Knapp R.A."/>
            <person name="Langford K.W."/>
            <person name="Kronenberg Z."/>
            <person name="Press M.O."/>
            <person name="Eacker S.M."/>
            <person name="Wilson-Rankin E.E."/>
            <person name="Purcell J."/>
            <person name="Lester P.J."/>
            <person name="Dearden P.K."/>
        </authorList>
    </citation>
    <scope>NUCLEOTIDE SEQUENCE</scope>
    <source>
        <strain evidence="2">Linc-1</strain>
    </source>
</reference>
<feature type="compositionally biased region" description="Basic residues" evidence="1">
    <location>
        <begin position="14"/>
        <end position="23"/>
    </location>
</feature>
<dbReference type="AlphaFoldDB" id="A0A834JH65"/>